<evidence type="ECO:0000313" key="3">
    <source>
        <dbReference type="Proteomes" id="UP000694428"/>
    </source>
</evidence>
<dbReference type="Ensembl" id="ENSPSTT00000020638.1">
    <property type="protein sequence ID" value="ENSPSTP00000019689.1"/>
    <property type="gene ID" value="ENSPSTG00000014230.1"/>
</dbReference>
<accession>A0A8C9LDQ6</accession>
<evidence type="ECO:0000256" key="1">
    <source>
        <dbReference type="SAM" id="MobiDB-lite"/>
    </source>
</evidence>
<name>A0A8C9LDQ6_PAVCR</name>
<reference evidence="2" key="2">
    <citation type="submission" date="2025-09" db="UniProtKB">
        <authorList>
            <consortium name="Ensembl"/>
        </authorList>
    </citation>
    <scope>IDENTIFICATION</scope>
</reference>
<organism evidence="2 3">
    <name type="scientific">Pavo cristatus</name>
    <name type="common">Indian peafowl</name>
    <name type="synonym">Blue peafowl</name>
    <dbReference type="NCBI Taxonomy" id="9049"/>
    <lineage>
        <taxon>Eukaryota</taxon>
        <taxon>Metazoa</taxon>
        <taxon>Chordata</taxon>
        <taxon>Craniata</taxon>
        <taxon>Vertebrata</taxon>
        <taxon>Euteleostomi</taxon>
        <taxon>Archelosauria</taxon>
        <taxon>Archosauria</taxon>
        <taxon>Dinosauria</taxon>
        <taxon>Saurischia</taxon>
        <taxon>Theropoda</taxon>
        <taxon>Coelurosauria</taxon>
        <taxon>Aves</taxon>
        <taxon>Neognathae</taxon>
        <taxon>Galloanserae</taxon>
        <taxon>Galliformes</taxon>
        <taxon>Phasianidae</taxon>
        <taxon>Phasianinae</taxon>
        <taxon>Pavo</taxon>
    </lineage>
</organism>
<reference evidence="2" key="1">
    <citation type="submission" date="2025-08" db="UniProtKB">
        <authorList>
            <consortium name="Ensembl"/>
        </authorList>
    </citation>
    <scope>IDENTIFICATION</scope>
</reference>
<sequence length="173" mass="19404">RCASPSCFMYTYVNTTAVALERNLTRLQELRDRLQNGTETEPLPPELRPIVGEPPPPGAELDPLVAAFLRRQRRMEEAGQRRNASTAQRLQRFLSRKYRLFRGSCPYRSGRRLRSAGKWASSGPGPCRHRAQWGRPAQPPPSEPPTRGPPQHSARAAAPSGEEELQARRAGRT</sequence>
<protein>
    <submittedName>
        <fullName evidence="2">Uncharacterized protein</fullName>
    </submittedName>
</protein>
<evidence type="ECO:0000313" key="2">
    <source>
        <dbReference type="Ensembl" id="ENSPSTP00000019689.1"/>
    </source>
</evidence>
<feature type="compositionally biased region" description="Pro residues" evidence="1">
    <location>
        <begin position="137"/>
        <end position="148"/>
    </location>
</feature>
<keyword evidence="3" id="KW-1185">Reference proteome</keyword>
<proteinExistence type="predicted"/>
<dbReference type="Proteomes" id="UP000694428">
    <property type="component" value="Unplaced"/>
</dbReference>
<dbReference type="AlphaFoldDB" id="A0A8C9LDQ6"/>
<feature type="region of interest" description="Disordered" evidence="1">
    <location>
        <begin position="112"/>
        <end position="173"/>
    </location>
</feature>